<proteinExistence type="predicted"/>
<dbReference type="EMBL" id="WNWQ01001332">
    <property type="protein sequence ID" value="KAE9961711.1"/>
    <property type="molecule type" value="Genomic_DNA"/>
</dbReference>
<feature type="domain" description="2EXR" evidence="2">
    <location>
        <begin position="28"/>
        <end position="125"/>
    </location>
</feature>
<gene>
    <name evidence="3" type="ORF">BLS_001486</name>
    <name evidence="5" type="ORF">EG327_006336</name>
    <name evidence="4" type="ORF">EG328_005067</name>
</gene>
<reference evidence="5 7" key="1">
    <citation type="submission" date="2019-07" db="EMBL/GenBank/DDBJ databases">
        <title>Venturia inaequalis Genome Resource.</title>
        <authorList>
            <person name="Lichtner F.J."/>
        </authorList>
    </citation>
    <scope>NUCLEOTIDE SEQUENCE [LARGE SCALE GENOMIC DNA]</scope>
    <source>
        <strain evidence="4 6">120213</strain>
        <strain evidence="3">Bline_iso_100314</strain>
        <strain evidence="5 7">DMI_063113</strain>
    </source>
</reference>
<dbReference type="Proteomes" id="UP000447873">
    <property type="component" value="Unassembled WGS sequence"/>
</dbReference>
<organism evidence="5 7">
    <name type="scientific">Venturia inaequalis</name>
    <name type="common">Apple scab fungus</name>
    <dbReference type="NCBI Taxonomy" id="5025"/>
    <lineage>
        <taxon>Eukaryota</taxon>
        <taxon>Fungi</taxon>
        <taxon>Dikarya</taxon>
        <taxon>Ascomycota</taxon>
        <taxon>Pezizomycotina</taxon>
        <taxon>Dothideomycetes</taxon>
        <taxon>Pleosporomycetidae</taxon>
        <taxon>Venturiales</taxon>
        <taxon>Venturiaceae</taxon>
        <taxon>Venturia</taxon>
    </lineage>
</organism>
<dbReference type="PANTHER" id="PTHR38790">
    <property type="entry name" value="2EXR DOMAIN-CONTAINING PROTEIN-RELATED"/>
    <property type="match status" value="1"/>
</dbReference>
<evidence type="ECO:0000256" key="1">
    <source>
        <dbReference type="SAM" id="MobiDB-lite"/>
    </source>
</evidence>
<dbReference type="Pfam" id="PF20150">
    <property type="entry name" value="2EXR"/>
    <property type="match status" value="1"/>
</dbReference>
<dbReference type="EMBL" id="WNWR01000370">
    <property type="protein sequence ID" value="KAE9981172.1"/>
    <property type="molecule type" value="Genomic_DNA"/>
</dbReference>
<accession>A0A8H3V547</accession>
<dbReference type="InterPro" id="IPR045518">
    <property type="entry name" value="2EXR"/>
</dbReference>
<evidence type="ECO:0000259" key="2">
    <source>
        <dbReference type="Pfam" id="PF20150"/>
    </source>
</evidence>
<evidence type="ECO:0000313" key="6">
    <source>
        <dbReference type="Proteomes" id="UP000447873"/>
    </source>
</evidence>
<name>A0A8H3V547_VENIN</name>
<evidence type="ECO:0000313" key="3">
    <source>
        <dbReference type="EMBL" id="KAE9961711.1"/>
    </source>
</evidence>
<sequence>MTTAKDQASKGAAKKKKKRTTPRTRQFPFLKLPAELRNKIYDLCLVSENRMRVFLSPDNTLRSIRTGQLETDCDNLSRSDRAKRLKTYHGNTREYYRNGPLNEMAPQILQLNHQIHDEALPILYNQPLDLYCMETLSAFFERSHSTMPPMLGDVRLVRASLVARPAYNGRYDTKLLQFDQLSLAVNLQKFSIYLFLGTCPIHVIDAPQPANLFAEAAQKWTEMIGSRGTGETDWKKVFHLDRAIYCATFCSLSRCPSIIAPVPEDFIASVEQHLLINGHPRT</sequence>
<comment type="caution">
    <text evidence="5">The sequence shown here is derived from an EMBL/GenBank/DDBJ whole genome shotgun (WGS) entry which is preliminary data.</text>
</comment>
<feature type="region of interest" description="Disordered" evidence="1">
    <location>
        <begin position="1"/>
        <end position="25"/>
    </location>
</feature>
<feature type="compositionally biased region" description="Low complexity" evidence="1">
    <location>
        <begin position="1"/>
        <end position="11"/>
    </location>
</feature>
<feature type="compositionally biased region" description="Basic residues" evidence="1">
    <location>
        <begin position="12"/>
        <end position="22"/>
    </location>
</feature>
<dbReference type="Proteomes" id="UP000433883">
    <property type="component" value="Unassembled WGS sequence"/>
</dbReference>
<protein>
    <recommendedName>
        <fullName evidence="2">2EXR domain-containing protein</fullName>
    </recommendedName>
</protein>
<evidence type="ECO:0000313" key="4">
    <source>
        <dbReference type="EMBL" id="KAE9972375.1"/>
    </source>
</evidence>
<dbReference type="EMBL" id="WNWS01000271">
    <property type="protein sequence ID" value="KAE9972375.1"/>
    <property type="molecule type" value="Genomic_DNA"/>
</dbReference>
<keyword evidence="7" id="KW-1185">Reference proteome</keyword>
<evidence type="ECO:0000313" key="5">
    <source>
        <dbReference type="EMBL" id="KAE9981172.1"/>
    </source>
</evidence>
<dbReference type="Proteomes" id="UP000490939">
    <property type="component" value="Unassembled WGS sequence"/>
</dbReference>
<dbReference type="AlphaFoldDB" id="A0A8H3V547"/>
<evidence type="ECO:0000313" key="7">
    <source>
        <dbReference type="Proteomes" id="UP000490939"/>
    </source>
</evidence>